<reference evidence="6 7" key="1">
    <citation type="submission" date="2018-03" db="EMBL/GenBank/DDBJ databases">
        <title>Genomes of Pezizomycetes fungi and the evolution of truffles.</title>
        <authorList>
            <person name="Murat C."/>
            <person name="Payen T."/>
            <person name="Noel B."/>
            <person name="Kuo A."/>
            <person name="Martin F.M."/>
        </authorList>
    </citation>
    <scope>NUCLEOTIDE SEQUENCE [LARGE SCALE GENOMIC DNA]</scope>
    <source>
        <strain evidence="6">091103-1</strain>
    </source>
</reference>
<protein>
    <recommendedName>
        <fullName evidence="5">Vps41 beta-propeller domain-containing protein</fullName>
    </recommendedName>
</protein>
<evidence type="ECO:0000256" key="2">
    <source>
        <dbReference type="ARBA" id="ARBA00022927"/>
    </source>
</evidence>
<dbReference type="AlphaFoldDB" id="A0A317SN34"/>
<feature type="region of interest" description="Disordered" evidence="4">
    <location>
        <begin position="357"/>
        <end position="386"/>
    </location>
</feature>
<proteinExistence type="predicted"/>
<dbReference type="CDD" id="cd16448">
    <property type="entry name" value="RING-H2"/>
    <property type="match status" value="1"/>
</dbReference>
<dbReference type="EMBL" id="PYWC01000042">
    <property type="protein sequence ID" value="PWW75753.1"/>
    <property type="molecule type" value="Genomic_DNA"/>
</dbReference>
<dbReference type="GO" id="GO:0034058">
    <property type="term" value="P:endosomal vesicle fusion"/>
    <property type="evidence" value="ECO:0007669"/>
    <property type="project" value="TreeGrafter"/>
</dbReference>
<dbReference type="GO" id="GO:0006623">
    <property type="term" value="P:protein targeting to vacuole"/>
    <property type="evidence" value="ECO:0007669"/>
    <property type="project" value="InterPro"/>
</dbReference>
<dbReference type="InterPro" id="IPR000547">
    <property type="entry name" value="Clathrin_H-chain/VPS_repeat"/>
</dbReference>
<keyword evidence="1" id="KW-0813">Transport</keyword>
<dbReference type="GO" id="GO:0009267">
    <property type="term" value="P:cellular response to starvation"/>
    <property type="evidence" value="ECO:0007669"/>
    <property type="project" value="TreeGrafter"/>
</dbReference>
<feature type="domain" description="Vps41 beta-propeller" evidence="5">
    <location>
        <begin position="118"/>
        <end position="256"/>
    </location>
</feature>
<feature type="repeat" description="CHCR" evidence="3">
    <location>
        <begin position="885"/>
        <end position="987"/>
    </location>
</feature>
<accession>A0A317SN34</accession>
<feature type="compositionally biased region" description="Polar residues" evidence="4">
    <location>
        <begin position="357"/>
        <end position="371"/>
    </location>
</feature>
<comment type="caution">
    <text evidence="6">The sequence shown here is derived from an EMBL/GenBank/DDBJ whole genome shotgun (WGS) entry which is preliminary data.</text>
</comment>
<dbReference type="InterPro" id="IPR057780">
    <property type="entry name" value="Beta-prop_Vps41"/>
</dbReference>
<dbReference type="Proteomes" id="UP000246991">
    <property type="component" value="Unassembled WGS sequence"/>
</dbReference>
<keyword evidence="2" id="KW-0653">Protein transport</keyword>
<organism evidence="6 7">
    <name type="scientific">Tuber magnatum</name>
    <name type="common">white Piedmont truffle</name>
    <dbReference type="NCBI Taxonomy" id="42249"/>
    <lineage>
        <taxon>Eukaryota</taxon>
        <taxon>Fungi</taxon>
        <taxon>Dikarya</taxon>
        <taxon>Ascomycota</taxon>
        <taxon>Pezizomycotina</taxon>
        <taxon>Pezizomycetes</taxon>
        <taxon>Pezizales</taxon>
        <taxon>Tuberaceae</taxon>
        <taxon>Tuber</taxon>
    </lineage>
</organism>
<evidence type="ECO:0000256" key="4">
    <source>
        <dbReference type="SAM" id="MobiDB-lite"/>
    </source>
</evidence>
<name>A0A317SN34_9PEZI</name>
<dbReference type="PANTHER" id="PTHR12616">
    <property type="entry name" value="VACUOLAR PROTEIN SORTING VPS41"/>
    <property type="match status" value="1"/>
</dbReference>
<dbReference type="InterPro" id="IPR011990">
    <property type="entry name" value="TPR-like_helical_dom_sf"/>
</dbReference>
<evidence type="ECO:0000256" key="1">
    <source>
        <dbReference type="ARBA" id="ARBA00022448"/>
    </source>
</evidence>
<keyword evidence="7" id="KW-1185">Reference proteome</keyword>
<evidence type="ECO:0000256" key="3">
    <source>
        <dbReference type="PROSITE-ProRule" id="PRU01006"/>
    </source>
</evidence>
<dbReference type="PANTHER" id="PTHR12616:SF1">
    <property type="entry name" value="VACUOLAR PROTEIN SORTING-ASSOCIATED PROTEIN 41 HOMOLOG"/>
    <property type="match status" value="1"/>
</dbReference>
<evidence type="ECO:0000259" key="5">
    <source>
        <dbReference type="Pfam" id="PF23411"/>
    </source>
</evidence>
<dbReference type="Pfam" id="PF23411">
    <property type="entry name" value="Beta-prop_Vps41"/>
    <property type="match status" value="2"/>
</dbReference>
<dbReference type="OrthoDB" id="244107at2759"/>
<dbReference type="PROSITE" id="PS50236">
    <property type="entry name" value="CHCR"/>
    <property type="match status" value="1"/>
</dbReference>
<dbReference type="Pfam" id="PF23556">
    <property type="entry name" value="TPR_Vps41"/>
    <property type="match status" value="1"/>
</dbReference>
<evidence type="ECO:0000313" key="6">
    <source>
        <dbReference type="EMBL" id="PWW75753.1"/>
    </source>
</evidence>
<sequence>MPPPRSSGRSKREEEQQEIEGQDRGREVATEEEEQQEEEEEDEEPRLKYTRLTRSLGSVYRNGDAVSTSLVFGERMHTSLPCAFSLDNLHLDITAPPPPLPTQIRRFAAHQDRNIHVATSAIDGLSEITFKNFKRPVQSVALSPNFRTDRTFISGGLAGNLILSVAPPAGGGGGMAWMGLGGGSGKDTVLHSGEGAISAISWSKESPRFVAWTNEQGIKIMRSHIRISAIERPESIPEELAAVHKPRLEWIDRRNLSEDDVDGRTLSTADDVSPTAVKGKPSIGTDWGQREKLLVGWGGTIWVVDVFAGDGTGEEEKRAGWAEIVHILQTDCTISGLTMYTPSLVLLLAYLKEETPSSPELGQASSSSAGTEASPGPKSRTRRGRTNALTPELRFIDLNTSEEVSADELLMSRFEGLAVGDYHLGVLPANPPMITRPPSASGEGDILGIGTASNYLWTAGVNATQIFSSAASVRSLGSVSRRESFSNASASKASGSLSGLRGMKEKKEDVGWEEYPGKKIYITSPYDVVFATERSPKDHLGWLLEKEKYKDAWELVDAQPDIISSDAASLSEYDEVERVVVDADASDPAYDSDSTISGGRQKVVQMSSATEKEKRRIGELWLRSLIDVGDWATAGAVCGKVLGVSGRWEHWVWVFEAAGKIEEITPYIPSTPLSPPLPSVIYEIVLAQYLTHDRRRFQKLLMHDWRPEGSRTLYDPRTIIDAVERKLDNREDDVHEGDEDWMILQECLAGLFMVVAEPRNALKFYVILKNADEAFKLIREFRLVDAVKDDIPSFIKLRVSDEQMQNASIAELERGTEEAIGLLVQEAGHGIVGPKMVVRQLDDDKVAGGKLFLFFYLRRLWIGSAGDSSGMGGEGIGIGGGGILAEFGDLMVELFAEYDRPLLMEFLKDSHSYSLEKASAVCERRNYIPELVHLLSKTGQTKRALFLIIDRLADVSQAIAFAKTQDDPDLWNDLLDYSMDKPKFIRGLLENVGTTIDPITLVRRIPTGLEIEGLKAALGKILKEYGVQWSICDGVAKVLRSEVARGMEELRKGQRRGVKFEVAIERELYLSAEVEGSATEDGGIDHDVELEREEIGLGVGGRYACGVCKVNFEPTANNGTEKDTLIAFACRHVFHVRCLVIAHGSETDVPEVCGHGVEEEILGVMGRSVGTKVTHAALIRQRVQGGCVLCERRGGEDEF</sequence>
<feature type="region of interest" description="Disordered" evidence="4">
    <location>
        <begin position="1"/>
        <end position="48"/>
    </location>
</feature>
<feature type="domain" description="Vps41 beta-propeller" evidence="5">
    <location>
        <begin position="287"/>
        <end position="428"/>
    </location>
</feature>
<dbReference type="GO" id="GO:0005770">
    <property type="term" value="C:late endosome"/>
    <property type="evidence" value="ECO:0007669"/>
    <property type="project" value="TreeGrafter"/>
</dbReference>
<gene>
    <name evidence="6" type="ORF">C7212DRAFT_358354</name>
</gene>
<dbReference type="InterPro" id="IPR045111">
    <property type="entry name" value="Vps41/Vps8"/>
</dbReference>
<evidence type="ECO:0000313" key="7">
    <source>
        <dbReference type="Proteomes" id="UP000246991"/>
    </source>
</evidence>
<dbReference type="STRING" id="42249.A0A317SN34"/>
<dbReference type="GO" id="GO:0016236">
    <property type="term" value="P:macroautophagy"/>
    <property type="evidence" value="ECO:0007669"/>
    <property type="project" value="TreeGrafter"/>
</dbReference>
<feature type="compositionally biased region" description="Acidic residues" evidence="4">
    <location>
        <begin position="30"/>
        <end position="44"/>
    </location>
</feature>
<dbReference type="GO" id="GO:0030897">
    <property type="term" value="C:HOPS complex"/>
    <property type="evidence" value="ECO:0007669"/>
    <property type="project" value="TreeGrafter"/>
</dbReference>
<dbReference type="Gene3D" id="1.25.40.10">
    <property type="entry name" value="Tetratricopeptide repeat domain"/>
    <property type="match status" value="1"/>
</dbReference>